<feature type="domain" description="Prephenate/arogenate dehydrogenase" evidence="10">
    <location>
        <begin position="5"/>
        <end position="290"/>
    </location>
</feature>
<dbReference type="SUPFAM" id="SSF51735">
    <property type="entry name" value="NAD(P)-binding Rossmann-fold domains"/>
    <property type="match status" value="1"/>
</dbReference>
<name>A0A1H3MVC5_9FIRM</name>
<dbReference type="Gene3D" id="1.10.3660.10">
    <property type="entry name" value="6-phosphogluconate dehydrogenase C-terminal like domain"/>
    <property type="match status" value="1"/>
</dbReference>
<evidence type="ECO:0000259" key="10">
    <source>
        <dbReference type="PROSITE" id="PS51176"/>
    </source>
</evidence>
<dbReference type="GO" id="GO:0070403">
    <property type="term" value="F:NAD+ binding"/>
    <property type="evidence" value="ECO:0007669"/>
    <property type="project" value="InterPro"/>
</dbReference>
<evidence type="ECO:0000259" key="11">
    <source>
        <dbReference type="PROSITE" id="PS51671"/>
    </source>
</evidence>
<dbReference type="InterPro" id="IPR003099">
    <property type="entry name" value="Prephen_DH"/>
</dbReference>
<sequence>MHDFNKIALIGVGLMGGSFALALKEKGISCQITGFDTQKKALENAIQLSAIDFTSKKISDAVIEADLVVLGTPVGHYDEIIREMLPALKKGAIVTDLGSVKEAAVKSAQNLPSHIQFIGGHPLAGSEKGGIEAASPYLFENAYYFLTPAIHTESRAVDKMKSLVSRIGGFPIIMTPEEHDSIVAKTSHLPHLMASVLTCMMENEKDESLKNFAGSGFRDTTRIASGNPVMWEEIFYYNEKELLKSLGQLDCMLKRFQHAMISSNRDEIRRLLEIGKNYRDQLPQTGKDYIPKRYELFVDIKDEPGALAQITSTIGSAGVNIKEIEIVHSREGEKGAVRLAFAKKEEEARAMQALGKKGVSFSRQKGEINDVNGT</sequence>
<evidence type="ECO:0000256" key="8">
    <source>
        <dbReference type="ARBA" id="ARBA00023141"/>
    </source>
</evidence>
<dbReference type="Proteomes" id="UP000199230">
    <property type="component" value="Unassembled WGS sequence"/>
</dbReference>
<dbReference type="InterPro" id="IPR046825">
    <property type="entry name" value="PDH_C"/>
</dbReference>
<comment type="pathway">
    <text evidence="1">Amino-acid biosynthesis; L-tyrosine biosynthesis; (4-hydroxyphenyl)pyruvate from prephenate (NAD(+) route): step 1/1.</text>
</comment>
<accession>A0A1H3MVC5</accession>
<dbReference type="Gene3D" id="3.30.70.260">
    <property type="match status" value="1"/>
</dbReference>
<keyword evidence="8" id="KW-0028">Amino-acid biosynthesis</keyword>
<evidence type="ECO:0000313" key="12">
    <source>
        <dbReference type="EMBL" id="SDY80135.1"/>
    </source>
</evidence>
<dbReference type="Pfam" id="PF20463">
    <property type="entry name" value="PDH_C"/>
    <property type="match status" value="1"/>
</dbReference>
<evidence type="ECO:0000256" key="6">
    <source>
        <dbReference type="ARBA" id="ARBA00023002"/>
    </source>
</evidence>
<dbReference type="UniPathway" id="UPA00122">
    <property type="reaction ID" value="UER00961"/>
</dbReference>
<organism evidence="12 13">
    <name type="scientific">Tindallia californiensis</name>
    <dbReference type="NCBI Taxonomy" id="159292"/>
    <lineage>
        <taxon>Bacteria</taxon>
        <taxon>Bacillati</taxon>
        <taxon>Bacillota</taxon>
        <taxon>Clostridia</taxon>
        <taxon>Peptostreptococcales</taxon>
        <taxon>Tindalliaceae</taxon>
        <taxon>Tindallia</taxon>
    </lineage>
</organism>
<evidence type="ECO:0000256" key="7">
    <source>
        <dbReference type="ARBA" id="ARBA00023027"/>
    </source>
</evidence>
<dbReference type="Gene3D" id="3.40.50.720">
    <property type="entry name" value="NAD(P)-binding Rossmann-like Domain"/>
    <property type="match status" value="1"/>
</dbReference>
<evidence type="ECO:0000256" key="9">
    <source>
        <dbReference type="ARBA" id="ARBA00049260"/>
    </source>
</evidence>
<dbReference type="SUPFAM" id="SSF55021">
    <property type="entry name" value="ACT-like"/>
    <property type="match status" value="1"/>
</dbReference>
<dbReference type="InterPro" id="IPR008927">
    <property type="entry name" value="6-PGluconate_DH-like_C_sf"/>
</dbReference>
<evidence type="ECO:0000256" key="2">
    <source>
        <dbReference type="ARBA" id="ARBA00007964"/>
    </source>
</evidence>
<evidence type="ECO:0000313" key="13">
    <source>
        <dbReference type="Proteomes" id="UP000199230"/>
    </source>
</evidence>
<dbReference type="InterPro" id="IPR050812">
    <property type="entry name" value="Preph/Arog_dehydrog"/>
</dbReference>
<dbReference type="PANTHER" id="PTHR21363">
    <property type="entry name" value="PREPHENATE DEHYDROGENASE"/>
    <property type="match status" value="1"/>
</dbReference>
<dbReference type="GO" id="GO:0008977">
    <property type="term" value="F:prephenate dehydrogenase (NAD+) activity"/>
    <property type="evidence" value="ECO:0007669"/>
    <property type="project" value="UniProtKB-EC"/>
</dbReference>
<dbReference type="GO" id="GO:0004665">
    <property type="term" value="F:prephenate dehydrogenase (NADP+) activity"/>
    <property type="evidence" value="ECO:0007669"/>
    <property type="project" value="InterPro"/>
</dbReference>
<feature type="domain" description="ACT" evidence="11">
    <location>
        <begin position="295"/>
        <end position="369"/>
    </location>
</feature>
<comment type="similarity">
    <text evidence="2">Belongs to the prephenate/arogenate dehydrogenase family.</text>
</comment>
<keyword evidence="13" id="KW-1185">Reference proteome</keyword>
<dbReference type="InterPro" id="IPR036291">
    <property type="entry name" value="NAD(P)-bd_dom_sf"/>
</dbReference>
<dbReference type="PROSITE" id="PS51671">
    <property type="entry name" value="ACT"/>
    <property type="match status" value="1"/>
</dbReference>
<dbReference type="EMBL" id="FNPV01000004">
    <property type="protein sequence ID" value="SDY80135.1"/>
    <property type="molecule type" value="Genomic_DNA"/>
</dbReference>
<proteinExistence type="inferred from homology"/>
<comment type="catalytic activity">
    <reaction evidence="9">
        <text>prephenate + NAD(+) = 3-(4-hydroxyphenyl)pyruvate + CO2 + NADH</text>
        <dbReference type="Rhea" id="RHEA:13869"/>
        <dbReference type="ChEBI" id="CHEBI:16526"/>
        <dbReference type="ChEBI" id="CHEBI:29934"/>
        <dbReference type="ChEBI" id="CHEBI:36242"/>
        <dbReference type="ChEBI" id="CHEBI:57540"/>
        <dbReference type="ChEBI" id="CHEBI:57945"/>
        <dbReference type="EC" id="1.3.1.12"/>
    </reaction>
</comment>
<evidence type="ECO:0000256" key="1">
    <source>
        <dbReference type="ARBA" id="ARBA00005067"/>
    </source>
</evidence>
<dbReference type="RefSeq" id="WP_093312869.1">
    <property type="nucleotide sequence ID" value="NZ_FNPV01000004.1"/>
</dbReference>
<dbReference type="Pfam" id="PF02153">
    <property type="entry name" value="PDH_N"/>
    <property type="match status" value="1"/>
</dbReference>
<dbReference type="OrthoDB" id="9802008at2"/>
<dbReference type="PROSITE" id="PS51176">
    <property type="entry name" value="PDH_ADH"/>
    <property type="match status" value="1"/>
</dbReference>
<reference evidence="12 13" key="1">
    <citation type="submission" date="2016-10" db="EMBL/GenBank/DDBJ databases">
        <authorList>
            <person name="de Groot N.N."/>
        </authorList>
    </citation>
    <scope>NUCLEOTIDE SEQUENCE [LARGE SCALE GENOMIC DNA]</scope>
    <source>
        <strain evidence="12 13">APO</strain>
    </source>
</reference>
<dbReference type="Pfam" id="PF01842">
    <property type="entry name" value="ACT"/>
    <property type="match status" value="1"/>
</dbReference>
<evidence type="ECO:0000256" key="4">
    <source>
        <dbReference type="ARBA" id="ARBA00016891"/>
    </source>
</evidence>
<dbReference type="AlphaFoldDB" id="A0A1H3MVC5"/>
<gene>
    <name evidence="12" type="ORF">SAMN05192546_104279</name>
</gene>
<dbReference type="FunFam" id="3.40.50.720:FF:000208">
    <property type="entry name" value="Prephenate dehydrogenase"/>
    <property type="match status" value="1"/>
</dbReference>
<dbReference type="InterPro" id="IPR045865">
    <property type="entry name" value="ACT-like_dom_sf"/>
</dbReference>
<keyword evidence="6" id="KW-0560">Oxidoreductase</keyword>
<protein>
    <recommendedName>
        <fullName evidence="4">Prephenate dehydrogenase</fullName>
        <ecNumber evidence="3">1.3.1.12</ecNumber>
    </recommendedName>
</protein>
<dbReference type="InterPro" id="IPR046826">
    <property type="entry name" value="PDH_N"/>
</dbReference>
<keyword evidence="5" id="KW-0827">Tyrosine biosynthesis</keyword>
<evidence type="ECO:0000256" key="3">
    <source>
        <dbReference type="ARBA" id="ARBA00012068"/>
    </source>
</evidence>
<keyword evidence="7" id="KW-0520">NAD</keyword>
<dbReference type="PANTHER" id="PTHR21363:SF0">
    <property type="entry name" value="PREPHENATE DEHYDROGENASE [NADP(+)]"/>
    <property type="match status" value="1"/>
</dbReference>
<dbReference type="STRING" id="159292.SAMN05192546_104279"/>
<dbReference type="InterPro" id="IPR002912">
    <property type="entry name" value="ACT_dom"/>
</dbReference>
<dbReference type="EC" id="1.3.1.12" evidence="3"/>
<evidence type="ECO:0000256" key="5">
    <source>
        <dbReference type="ARBA" id="ARBA00022498"/>
    </source>
</evidence>
<dbReference type="GO" id="GO:0006571">
    <property type="term" value="P:tyrosine biosynthetic process"/>
    <property type="evidence" value="ECO:0007669"/>
    <property type="project" value="UniProtKB-UniPathway"/>
</dbReference>
<dbReference type="SUPFAM" id="SSF48179">
    <property type="entry name" value="6-phosphogluconate dehydrogenase C-terminal domain-like"/>
    <property type="match status" value="1"/>
</dbReference>
<keyword evidence="8" id="KW-0057">Aromatic amino acid biosynthesis</keyword>